<evidence type="ECO:0000313" key="2">
    <source>
        <dbReference type="Proteomes" id="UP000286976"/>
    </source>
</evidence>
<dbReference type="OrthoDB" id="7063576at2"/>
<accession>A0A432WTK8</accession>
<organism evidence="1 2">
    <name type="scientific">Aliidiomarina taiwanensis</name>
    <dbReference type="NCBI Taxonomy" id="946228"/>
    <lineage>
        <taxon>Bacteria</taxon>
        <taxon>Pseudomonadati</taxon>
        <taxon>Pseudomonadota</taxon>
        <taxon>Gammaproteobacteria</taxon>
        <taxon>Alteromonadales</taxon>
        <taxon>Idiomarinaceae</taxon>
        <taxon>Aliidiomarina</taxon>
    </lineage>
</organism>
<dbReference type="EMBL" id="PIPQ01000016">
    <property type="protein sequence ID" value="RUO37078.1"/>
    <property type="molecule type" value="Genomic_DNA"/>
</dbReference>
<gene>
    <name evidence="1" type="ORF">CWE15_11765</name>
</gene>
<dbReference type="RefSeq" id="WP_126758271.1">
    <property type="nucleotide sequence ID" value="NZ_PIPQ01000016.1"/>
</dbReference>
<sequence length="208" mass="23535">MTRLLFIFCVIGFGLQIGNVNASSRLGISWFSVSEQLGGPLVLQVNHIFLGAGDRKAFYELFGCTEEPLWLEVPVDENGMRWSSEIELASCDFNEPLTLSLYFEESDGEVRRVQRITEVPRHGLPETNNVLPMCNERLGYSIDISPQYKGKDLTLSYYNGEEHIVLNQFRILAGYSFYGKIEPGVLSCSKLDGVYLNGQFFPKFVTPR</sequence>
<comment type="caution">
    <text evidence="1">The sequence shown here is derived from an EMBL/GenBank/DDBJ whole genome shotgun (WGS) entry which is preliminary data.</text>
</comment>
<reference evidence="1 2" key="1">
    <citation type="journal article" date="2011" name="Front. Microbiol.">
        <title>Genomic signatures of strain selection and enhancement in Bacillus atrophaeus var. globigii, a historical biowarfare simulant.</title>
        <authorList>
            <person name="Gibbons H.S."/>
            <person name="Broomall S.M."/>
            <person name="McNew L.A."/>
            <person name="Daligault H."/>
            <person name="Chapman C."/>
            <person name="Bruce D."/>
            <person name="Karavis M."/>
            <person name="Krepps M."/>
            <person name="McGregor P.A."/>
            <person name="Hong C."/>
            <person name="Park K.H."/>
            <person name="Akmal A."/>
            <person name="Feldman A."/>
            <person name="Lin J.S."/>
            <person name="Chang W.E."/>
            <person name="Higgs B.W."/>
            <person name="Demirev P."/>
            <person name="Lindquist J."/>
            <person name="Liem A."/>
            <person name="Fochler E."/>
            <person name="Read T.D."/>
            <person name="Tapia R."/>
            <person name="Johnson S."/>
            <person name="Bishop-Lilly K.A."/>
            <person name="Detter C."/>
            <person name="Han C."/>
            <person name="Sozhamannan S."/>
            <person name="Rosenzweig C.N."/>
            <person name="Skowronski E.W."/>
        </authorList>
    </citation>
    <scope>NUCLEOTIDE SEQUENCE [LARGE SCALE GENOMIC DNA]</scope>
    <source>
        <strain evidence="1 2">AIT1</strain>
    </source>
</reference>
<name>A0A432WTK8_9GAMM</name>
<keyword evidence="2" id="KW-1185">Reference proteome</keyword>
<proteinExistence type="predicted"/>
<dbReference type="AlphaFoldDB" id="A0A432WTK8"/>
<evidence type="ECO:0000313" key="1">
    <source>
        <dbReference type="EMBL" id="RUO37078.1"/>
    </source>
</evidence>
<protein>
    <submittedName>
        <fullName evidence="1">Uncharacterized protein</fullName>
    </submittedName>
</protein>
<dbReference type="Proteomes" id="UP000286976">
    <property type="component" value="Unassembled WGS sequence"/>
</dbReference>